<dbReference type="PROSITE" id="PS50157">
    <property type="entry name" value="ZINC_FINGER_C2H2_2"/>
    <property type="match status" value="1"/>
</dbReference>
<dbReference type="PANTHER" id="PTHR24388:SF54">
    <property type="entry name" value="PROTEIN ESCARGOT"/>
    <property type="match status" value="1"/>
</dbReference>
<comment type="caution">
    <text evidence="9">The sequence shown here is derived from an EMBL/GenBank/DDBJ whole genome shotgun (WGS) entry which is preliminary data.</text>
</comment>
<dbReference type="EMBL" id="JBJKFK010005095">
    <property type="protein sequence ID" value="KAL3308525.1"/>
    <property type="molecule type" value="Genomic_DNA"/>
</dbReference>
<dbReference type="GO" id="GO:0005634">
    <property type="term" value="C:nucleus"/>
    <property type="evidence" value="ECO:0007669"/>
    <property type="project" value="UniProtKB-SubCell"/>
</dbReference>
<evidence type="ECO:0000256" key="7">
    <source>
        <dbReference type="PROSITE-ProRule" id="PRU00042"/>
    </source>
</evidence>
<reference evidence="9 10" key="1">
    <citation type="submission" date="2024-11" db="EMBL/GenBank/DDBJ databases">
        <title>Adaptive evolution of stress response genes in parasites aligns with host niche diversity.</title>
        <authorList>
            <person name="Hahn C."/>
            <person name="Resl P."/>
        </authorList>
    </citation>
    <scope>NUCLEOTIDE SEQUENCE [LARGE SCALE GENOMIC DNA]</scope>
    <source>
        <strain evidence="9">EGGRZ-B1_66</strain>
        <tissue evidence="9">Body</tissue>
    </source>
</reference>
<dbReference type="SUPFAM" id="SSF57667">
    <property type="entry name" value="beta-beta-alpha zinc fingers"/>
    <property type="match status" value="1"/>
</dbReference>
<organism evidence="9 10">
    <name type="scientific">Cichlidogyrus casuarinus</name>
    <dbReference type="NCBI Taxonomy" id="1844966"/>
    <lineage>
        <taxon>Eukaryota</taxon>
        <taxon>Metazoa</taxon>
        <taxon>Spiralia</taxon>
        <taxon>Lophotrochozoa</taxon>
        <taxon>Platyhelminthes</taxon>
        <taxon>Monogenea</taxon>
        <taxon>Monopisthocotylea</taxon>
        <taxon>Dactylogyridea</taxon>
        <taxon>Ancyrocephalidae</taxon>
        <taxon>Cichlidogyrus</taxon>
    </lineage>
</organism>
<feature type="domain" description="C2H2-type" evidence="8">
    <location>
        <begin position="180"/>
        <end position="207"/>
    </location>
</feature>
<dbReference type="SMART" id="SM00355">
    <property type="entry name" value="ZnF_C2H2"/>
    <property type="match status" value="3"/>
</dbReference>
<protein>
    <recommendedName>
        <fullName evidence="8">C2H2-type domain-containing protein</fullName>
    </recommendedName>
</protein>
<dbReference type="InterPro" id="IPR050527">
    <property type="entry name" value="Snail/Krueppel_Znf"/>
</dbReference>
<name>A0ABD2PLX3_9PLAT</name>
<evidence type="ECO:0000256" key="2">
    <source>
        <dbReference type="ARBA" id="ARBA00022723"/>
    </source>
</evidence>
<dbReference type="InterPro" id="IPR036236">
    <property type="entry name" value="Znf_C2H2_sf"/>
</dbReference>
<evidence type="ECO:0000256" key="5">
    <source>
        <dbReference type="ARBA" id="ARBA00022833"/>
    </source>
</evidence>
<evidence type="ECO:0000256" key="6">
    <source>
        <dbReference type="ARBA" id="ARBA00023242"/>
    </source>
</evidence>
<dbReference type="GO" id="GO:0008270">
    <property type="term" value="F:zinc ion binding"/>
    <property type="evidence" value="ECO:0007669"/>
    <property type="project" value="UniProtKB-KW"/>
</dbReference>
<sequence length="250" mass="28972">MLGDNVFNLIKLKQGFKRLGCDVFCEMMGLLALDEFMQRSQLNNEEFPFLYRSGQILSSILHMSAGAIEKIYSHIVRPTADRDAESFKQKQRRSRLINQNKVTCAVCSKVLPSMLMLNEHFAKTHYQTILDVQGVNSTRINSKTAKHRLIASASIKRMCRDHYSEERGQDVGQLPGKFQYTCPCCNYRAKWPTELLKHVMVHARIRPYLCPICSTSYKWSWDLGRHFSNSHPLFPNPFKKTRLPKRDTNP</sequence>
<evidence type="ECO:0000259" key="8">
    <source>
        <dbReference type="PROSITE" id="PS50157"/>
    </source>
</evidence>
<evidence type="ECO:0000256" key="1">
    <source>
        <dbReference type="ARBA" id="ARBA00004123"/>
    </source>
</evidence>
<dbReference type="PROSITE" id="PS00028">
    <property type="entry name" value="ZINC_FINGER_C2H2_1"/>
    <property type="match status" value="2"/>
</dbReference>
<evidence type="ECO:0000313" key="9">
    <source>
        <dbReference type="EMBL" id="KAL3308525.1"/>
    </source>
</evidence>
<dbReference type="PANTHER" id="PTHR24388">
    <property type="entry name" value="ZINC FINGER PROTEIN"/>
    <property type="match status" value="1"/>
</dbReference>
<keyword evidence="6" id="KW-0539">Nucleus</keyword>
<evidence type="ECO:0000313" key="10">
    <source>
        <dbReference type="Proteomes" id="UP001626550"/>
    </source>
</evidence>
<keyword evidence="3" id="KW-0677">Repeat</keyword>
<evidence type="ECO:0000256" key="4">
    <source>
        <dbReference type="ARBA" id="ARBA00022771"/>
    </source>
</evidence>
<dbReference type="InterPro" id="IPR013087">
    <property type="entry name" value="Znf_C2H2_type"/>
</dbReference>
<accession>A0ABD2PLX3</accession>
<gene>
    <name evidence="9" type="ORF">Ciccas_012942</name>
</gene>
<evidence type="ECO:0000256" key="3">
    <source>
        <dbReference type="ARBA" id="ARBA00022737"/>
    </source>
</evidence>
<keyword evidence="4 7" id="KW-0863">Zinc-finger</keyword>
<keyword evidence="10" id="KW-1185">Reference proteome</keyword>
<dbReference type="AlphaFoldDB" id="A0ABD2PLX3"/>
<dbReference type="Gene3D" id="3.30.160.60">
    <property type="entry name" value="Classic Zinc Finger"/>
    <property type="match status" value="1"/>
</dbReference>
<keyword evidence="5" id="KW-0862">Zinc</keyword>
<keyword evidence="2" id="KW-0479">Metal-binding</keyword>
<dbReference type="Proteomes" id="UP001626550">
    <property type="component" value="Unassembled WGS sequence"/>
</dbReference>
<proteinExistence type="predicted"/>
<comment type="subcellular location">
    <subcellularLocation>
        <location evidence="1">Nucleus</location>
    </subcellularLocation>
</comment>